<evidence type="ECO:0000256" key="3">
    <source>
        <dbReference type="ARBA" id="ARBA00022692"/>
    </source>
</evidence>
<feature type="transmembrane region" description="Helical" evidence="6">
    <location>
        <begin position="61"/>
        <end position="83"/>
    </location>
</feature>
<keyword evidence="4 6" id="KW-1133">Transmembrane helix</keyword>
<gene>
    <name evidence="8" type="ORF">CUD01_20570</name>
</gene>
<dbReference type="PANTHER" id="PTHR32322:SF2">
    <property type="entry name" value="EAMA DOMAIN-CONTAINING PROTEIN"/>
    <property type="match status" value="1"/>
</dbReference>
<feature type="domain" description="EamA" evidence="7">
    <location>
        <begin position="141"/>
        <end position="273"/>
    </location>
</feature>
<evidence type="ECO:0000259" key="7">
    <source>
        <dbReference type="Pfam" id="PF00892"/>
    </source>
</evidence>
<evidence type="ECO:0000256" key="6">
    <source>
        <dbReference type="SAM" id="Phobius"/>
    </source>
</evidence>
<feature type="transmembrane region" description="Helical" evidence="6">
    <location>
        <begin position="138"/>
        <end position="158"/>
    </location>
</feature>
<evidence type="ECO:0000256" key="1">
    <source>
        <dbReference type="ARBA" id="ARBA00004141"/>
    </source>
</evidence>
<dbReference type="InterPro" id="IPR000620">
    <property type="entry name" value="EamA_dom"/>
</dbReference>
<sequence length="287" mass="28933">MPAPLLFVASAIAQYVGAAVAVELFGRMPPASVAWLRVGVAALVLLAWTRPWRTRSLWTWPALRTAALFGVVLAVMNAAFYVAIDTLPLGTAVALEFAGPVAVAAVTGRGWRERTAMVVAAAGVVLLAGVSLHLGDDAVRGLVAIGVAATCWALYILLGRRVAAAPTGGLTGLGVAMAAGGLALAPLLAPGAGPVLTDLRLAALVLVVAVFSSVVPYGIEQVVLRRVSAATFAVLLALLPATAAVVGAVMLGQVPHGLELLGLVLVSGAIALTARESDAAEEAPPPA</sequence>
<protein>
    <submittedName>
        <fullName evidence="8">Permease</fullName>
    </submittedName>
</protein>
<reference evidence="8 9" key="1">
    <citation type="submission" date="2019-06" db="EMBL/GenBank/DDBJ databases">
        <title>Whole genome shotgun sequence of Cellulomonas uda NBRC 3747.</title>
        <authorList>
            <person name="Hosoyama A."/>
            <person name="Uohara A."/>
            <person name="Ohji S."/>
            <person name="Ichikawa N."/>
        </authorList>
    </citation>
    <scope>NUCLEOTIDE SEQUENCE [LARGE SCALE GENOMIC DNA]</scope>
    <source>
        <strain evidence="8 9">NBRC 3747</strain>
    </source>
</reference>
<accession>A0A4Y3KCB2</accession>
<dbReference type="PANTHER" id="PTHR32322">
    <property type="entry name" value="INNER MEMBRANE TRANSPORTER"/>
    <property type="match status" value="1"/>
</dbReference>
<feature type="transmembrane region" description="Helical" evidence="6">
    <location>
        <begin position="115"/>
        <end position="132"/>
    </location>
</feature>
<organism evidence="8 9">
    <name type="scientific">Cellulomonas uda</name>
    <dbReference type="NCBI Taxonomy" id="1714"/>
    <lineage>
        <taxon>Bacteria</taxon>
        <taxon>Bacillati</taxon>
        <taxon>Actinomycetota</taxon>
        <taxon>Actinomycetes</taxon>
        <taxon>Micrococcales</taxon>
        <taxon>Cellulomonadaceae</taxon>
        <taxon>Cellulomonas</taxon>
    </lineage>
</organism>
<feature type="transmembrane region" description="Helical" evidence="6">
    <location>
        <begin position="31"/>
        <end position="49"/>
    </location>
</feature>
<dbReference type="InterPro" id="IPR050638">
    <property type="entry name" value="AA-Vitamin_Transporters"/>
</dbReference>
<dbReference type="Proteomes" id="UP000315842">
    <property type="component" value="Unassembled WGS sequence"/>
</dbReference>
<dbReference type="Pfam" id="PF00892">
    <property type="entry name" value="EamA"/>
    <property type="match status" value="1"/>
</dbReference>
<evidence type="ECO:0000256" key="5">
    <source>
        <dbReference type="ARBA" id="ARBA00023136"/>
    </source>
</evidence>
<keyword evidence="5 6" id="KW-0472">Membrane</keyword>
<dbReference type="GO" id="GO:0016020">
    <property type="term" value="C:membrane"/>
    <property type="evidence" value="ECO:0007669"/>
    <property type="project" value="UniProtKB-SubCell"/>
</dbReference>
<comment type="subcellular location">
    <subcellularLocation>
        <location evidence="1">Membrane</location>
        <topology evidence="1">Multi-pass membrane protein</topology>
    </subcellularLocation>
</comment>
<evidence type="ECO:0000256" key="4">
    <source>
        <dbReference type="ARBA" id="ARBA00022989"/>
    </source>
</evidence>
<comment type="caution">
    <text evidence="8">The sequence shown here is derived from an EMBL/GenBank/DDBJ whole genome shotgun (WGS) entry which is preliminary data.</text>
</comment>
<comment type="similarity">
    <text evidence="2">Belongs to the EamA transporter family.</text>
</comment>
<feature type="transmembrane region" description="Helical" evidence="6">
    <location>
        <begin position="231"/>
        <end position="251"/>
    </location>
</feature>
<keyword evidence="3 6" id="KW-0812">Transmembrane</keyword>
<feature type="transmembrane region" description="Helical" evidence="6">
    <location>
        <begin position="170"/>
        <end position="189"/>
    </location>
</feature>
<evidence type="ECO:0000256" key="2">
    <source>
        <dbReference type="ARBA" id="ARBA00007362"/>
    </source>
</evidence>
<dbReference type="InterPro" id="IPR037185">
    <property type="entry name" value="EmrE-like"/>
</dbReference>
<dbReference type="EMBL" id="BJLP01000033">
    <property type="protein sequence ID" value="GEA81613.1"/>
    <property type="molecule type" value="Genomic_DNA"/>
</dbReference>
<dbReference type="RefSeq" id="WP_141320907.1">
    <property type="nucleotide sequence ID" value="NZ_BJLP01000033.1"/>
</dbReference>
<proteinExistence type="inferred from homology"/>
<dbReference type="SUPFAM" id="SSF103481">
    <property type="entry name" value="Multidrug resistance efflux transporter EmrE"/>
    <property type="match status" value="2"/>
</dbReference>
<dbReference type="AlphaFoldDB" id="A0A4Y3KCB2"/>
<evidence type="ECO:0000313" key="8">
    <source>
        <dbReference type="EMBL" id="GEA81613.1"/>
    </source>
</evidence>
<evidence type="ECO:0000313" key="9">
    <source>
        <dbReference type="Proteomes" id="UP000315842"/>
    </source>
</evidence>
<name>A0A4Y3KCB2_CELUD</name>
<keyword evidence="9" id="KW-1185">Reference proteome</keyword>
<feature type="transmembrane region" description="Helical" evidence="6">
    <location>
        <begin position="201"/>
        <end position="219"/>
    </location>
</feature>